<gene>
    <name evidence="1" type="ORF">GCWU000342_02287</name>
</gene>
<keyword evidence="2" id="KW-1185">Reference proteome</keyword>
<evidence type="ECO:0000313" key="1">
    <source>
        <dbReference type="EMBL" id="EEP27592.1"/>
    </source>
</evidence>
<protein>
    <submittedName>
        <fullName evidence="1">Uncharacterized protein</fullName>
    </submittedName>
</protein>
<organism evidence="1 2">
    <name type="scientific">Shuttleworthella satelles DSM 14600</name>
    <dbReference type="NCBI Taxonomy" id="626523"/>
    <lineage>
        <taxon>Bacteria</taxon>
        <taxon>Bacillati</taxon>
        <taxon>Bacillota</taxon>
        <taxon>Clostridia</taxon>
        <taxon>Lachnospirales</taxon>
        <taxon>Lachnospiraceae</taxon>
        <taxon>Shuttleworthella</taxon>
    </lineage>
</organism>
<dbReference type="AlphaFoldDB" id="C4GDW3"/>
<reference evidence="1" key="1">
    <citation type="submission" date="2009-04" db="EMBL/GenBank/DDBJ databases">
        <authorList>
            <person name="Weinstock G."/>
            <person name="Sodergren E."/>
            <person name="Clifton S."/>
            <person name="Fulton L."/>
            <person name="Fulton B."/>
            <person name="Courtney L."/>
            <person name="Fronick C."/>
            <person name="Harrison M."/>
            <person name="Strong C."/>
            <person name="Farmer C."/>
            <person name="Delahaunty K."/>
            <person name="Markovic C."/>
            <person name="Hall O."/>
            <person name="Minx P."/>
            <person name="Tomlinson C."/>
            <person name="Mitreva M."/>
            <person name="Nelson J."/>
            <person name="Hou S."/>
            <person name="Wollam A."/>
            <person name="Pepin K.H."/>
            <person name="Johnson M."/>
            <person name="Bhonagiri V."/>
            <person name="Nash W.E."/>
            <person name="Warren W."/>
            <person name="Chinwalla A."/>
            <person name="Mardis E.R."/>
            <person name="Wilson R.K."/>
        </authorList>
    </citation>
    <scope>NUCLEOTIDE SEQUENCE [LARGE SCALE GENOMIC DNA]</scope>
    <source>
        <strain evidence="1">DSM 14600</strain>
    </source>
</reference>
<accession>C4GDW3</accession>
<evidence type="ECO:0000313" key="2">
    <source>
        <dbReference type="Proteomes" id="UP000003494"/>
    </source>
</evidence>
<sequence length="49" mass="5922">MHHRNDCNVYRDFQFTRQRELLKLRGMQKDGKGALIYKMLGLRKDKKAI</sequence>
<name>C4GDW3_9FIRM</name>
<dbReference type="EMBL" id="ACIP02000007">
    <property type="protein sequence ID" value="EEP27592.1"/>
    <property type="molecule type" value="Genomic_DNA"/>
</dbReference>
<dbReference type="Proteomes" id="UP000003494">
    <property type="component" value="Unassembled WGS sequence"/>
</dbReference>
<proteinExistence type="predicted"/>
<dbReference type="HOGENOM" id="CLU_3140678_0_0_9"/>
<comment type="caution">
    <text evidence="1">The sequence shown here is derived from an EMBL/GenBank/DDBJ whole genome shotgun (WGS) entry which is preliminary data.</text>
</comment>